<evidence type="ECO:0000256" key="6">
    <source>
        <dbReference type="ARBA" id="ARBA00022833"/>
    </source>
</evidence>
<evidence type="ECO:0000256" key="3">
    <source>
        <dbReference type="ARBA" id="ARBA00017338"/>
    </source>
</evidence>
<evidence type="ECO:0000259" key="11">
    <source>
        <dbReference type="Pfam" id="PF26148"/>
    </source>
</evidence>
<evidence type="ECO:0000313" key="12">
    <source>
        <dbReference type="EMBL" id="CAL1534740.1"/>
    </source>
</evidence>
<dbReference type="InterPro" id="IPR000547">
    <property type="entry name" value="Clathrin_H-chain/VPS_repeat"/>
</dbReference>
<comment type="subcellular location">
    <subcellularLocation>
        <location evidence="1">Late endosome membrane</location>
        <topology evidence="1">Peripheral membrane protein</topology>
        <orientation evidence="1">Cytoplasmic side</orientation>
    </subcellularLocation>
</comment>
<evidence type="ECO:0000259" key="10">
    <source>
        <dbReference type="Pfam" id="PF05131"/>
    </source>
</evidence>
<dbReference type="Proteomes" id="UP001497497">
    <property type="component" value="Unassembled WGS sequence"/>
</dbReference>
<dbReference type="Pfam" id="PF26148">
    <property type="entry name" value="VPS18_RING_C"/>
    <property type="match status" value="1"/>
</dbReference>
<dbReference type="GO" id="GO:0006904">
    <property type="term" value="P:vesicle docking involved in exocytosis"/>
    <property type="evidence" value="ECO:0007669"/>
    <property type="project" value="TreeGrafter"/>
</dbReference>
<feature type="domain" description="Pep3/Vps18 RING C-terminal" evidence="11">
    <location>
        <begin position="869"/>
        <end position="965"/>
    </location>
</feature>
<gene>
    <name evidence="12" type="ORF">GSLYS_00008700001</name>
</gene>
<dbReference type="GO" id="GO:0006886">
    <property type="term" value="P:intracellular protein transport"/>
    <property type="evidence" value="ECO:0007669"/>
    <property type="project" value="UniProtKB-UniRule"/>
</dbReference>
<dbReference type="EMBL" id="CAXITT010000180">
    <property type="protein sequence ID" value="CAL1534740.1"/>
    <property type="molecule type" value="Genomic_DNA"/>
</dbReference>
<dbReference type="PROSITE" id="PS50236">
    <property type="entry name" value="CHCR"/>
    <property type="match status" value="1"/>
</dbReference>
<evidence type="ECO:0000256" key="2">
    <source>
        <dbReference type="ARBA" id="ARBA00010454"/>
    </source>
</evidence>
<feature type="coiled-coil region" evidence="9">
    <location>
        <begin position="829"/>
        <end position="870"/>
    </location>
</feature>
<dbReference type="Pfam" id="PF05131">
    <property type="entry name" value="Pep3_Vps18"/>
    <property type="match status" value="1"/>
</dbReference>
<dbReference type="GO" id="GO:0007040">
    <property type="term" value="P:lysosome organization"/>
    <property type="evidence" value="ECO:0007669"/>
    <property type="project" value="TreeGrafter"/>
</dbReference>
<dbReference type="GO" id="GO:0007032">
    <property type="term" value="P:endosome organization"/>
    <property type="evidence" value="ECO:0007669"/>
    <property type="project" value="TreeGrafter"/>
</dbReference>
<keyword evidence="13" id="KW-1185">Reference proteome</keyword>
<dbReference type="CDD" id="cd16462">
    <property type="entry name" value="RING-H2_Pep3p-like"/>
    <property type="match status" value="1"/>
</dbReference>
<feature type="repeat" description="CHCR" evidence="8">
    <location>
        <begin position="637"/>
        <end position="792"/>
    </location>
</feature>
<dbReference type="PANTHER" id="PTHR23323">
    <property type="entry name" value="VACUOLAR PROTEIN SORTING-ASSOCIATED PROTEIN"/>
    <property type="match status" value="1"/>
</dbReference>
<dbReference type="InterPro" id="IPR058919">
    <property type="entry name" value="Pep3/Vps18_RING_C"/>
</dbReference>
<dbReference type="GO" id="GO:0031902">
    <property type="term" value="C:late endosome membrane"/>
    <property type="evidence" value="ECO:0007669"/>
    <property type="project" value="UniProtKB-SubCell"/>
</dbReference>
<evidence type="ECO:0000256" key="4">
    <source>
        <dbReference type="ARBA" id="ARBA00022723"/>
    </source>
</evidence>
<dbReference type="GO" id="GO:0030674">
    <property type="term" value="F:protein-macromolecule adaptor activity"/>
    <property type="evidence" value="ECO:0007669"/>
    <property type="project" value="TreeGrafter"/>
</dbReference>
<dbReference type="GO" id="GO:0008333">
    <property type="term" value="P:endosome to lysosome transport"/>
    <property type="evidence" value="ECO:0007669"/>
    <property type="project" value="TreeGrafter"/>
</dbReference>
<evidence type="ECO:0000256" key="7">
    <source>
        <dbReference type="ARBA" id="ARBA00023136"/>
    </source>
</evidence>
<protein>
    <recommendedName>
        <fullName evidence="3">Vacuolar protein sorting-associated protein 18 homolog</fullName>
    </recommendedName>
</protein>
<dbReference type="GO" id="GO:0008270">
    <property type="term" value="F:zinc ion binding"/>
    <property type="evidence" value="ECO:0007669"/>
    <property type="project" value="UniProtKB-KW"/>
</dbReference>
<accession>A0AAV2HL17</accession>
<proteinExistence type="inferred from homology"/>
<feature type="domain" description="Pep3/Vps18 beta-propeller" evidence="10">
    <location>
        <begin position="52"/>
        <end position="409"/>
    </location>
</feature>
<keyword evidence="6" id="KW-0862">Zinc</keyword>
<dbReference type="AlphaFoldDB" id="A0AAV2HL17"/>
<comment type="caution">
    <text evidence="12">The sequence shown here is derived from an EMBL/GenBank/DDBJ whole genome shotgun (WGS) entry which is preliminary data.</text>
</comment>
<evidence type="ECO:0000313" key="13">
    <source>
        <dbReference type="Proteomes" id="UP001497497"/>
    </source>
</evidence>
<evidence type="ECO:0000256" key="8">
    <source>
        <dbReference type="PROSITE-ProRule" id="PRU01006"/>
    </source>
</evidence>
<keyword evidence="5" id="KW-0863">Zinc-finger</keyword>
<keyword evidence="7" id="KW-0472">Membrane</keyword>
<keyword evidence="9" id="KW-0175">Coiled coil</keyword>
<dbReference type="PANTHER" id="PTHR23323:SF26">
    <property type="entry name" value="VACUOLAR PROTEIN SORTING-ASSOCIATED PROTEIN 18 HOMOLOG"/>
    <property type="match status" value="1"/>
</dbReference>
<evidence type="ECO:0000256" key="5">
    <source>
        <dbReference type="ARBA" id="ARBA00022771"/>
    </source>
</evidence>
<evidence type="ECO:0000256" key="9">
    <source>
        <dbReference type="SAM" id="Coils"/>
    </source>
</evidence>
<dbReference type="GO" id="GO:0048284">
    <property type="term" value="P:organelle fusion"/>
    <property type="evidence" value="ECO:0007669"/>
    <property type="project" value="TreeGrafter"/>
</dbReference>
<name>A0AAV2HL17_LYMST</name>
<comment type="similarity">
    <text evidence="2">Belongs to the VPS18 family.</text>
</comment>
<dbReference type="InterPro" id="IPR007810">
    <property type="entry name" value="Pep3/Vps18_beta-prop"/>
</dbReference>
<sequence length="985" mass="114029">MASILDQYEEESNRGAVRRPNQLVGDMASSIYFIRYIIGPGFVDARLETELPIFNKKKVTFKPPDSITHFVVSNNFLIMAMSSNILLRLDLEHPDQPDEVELPKSVVDKVYKIFLDPTGRHLIISMTSQENFYISRNWKKPKPIVKMKGHLIECVGWNWQNANNNTTSAILLGTNKGFIFETELSASCEDNKFFQGNFDQYLKQMFTLKGKVTGLEFDRMPSQDMNMYKYYILATTPGRIYQFIGQVSSSADPPMFSNLFQQYESVPSNVRFIELPGELDYSELHLFFPQFRQQASKFAWMTGAGVYLGEICLKGSAGPNSILSNAKLLSYKKDQDDSSTKPLSMVLTEFHILILYPKSVKAISVLSEDLVYDDIYPEVSHEKLLGICKDSLKGTIWTYTCDTVYKYTVTKEDRDVWQMYLDQNEYELAKEYCKNNPMHMDKVLTKQANYLFAAGKHQEGAAMFALTQNSFEEIALKLMKLPQKEALKTFVQKKLEALKPQEKTQLTMLVIWMIELFLNQLGELKEQVQDGTVEYENTQEEFRKFLHQAKIKECVSHNRSVVYDLIASHGDVEDLVFFAILMKDFERVIGHHIQHEHYIGALETLTKQTDLELYYKFSPLLMQYIPKETVEAWIKQGKQLDPKKLIPALVQYDHQRFREQGNEAIRYLEFCVQKLDNKDLAIHNYLLSLYAKLQPDNLMTYLELQGEDPLSICYDVKYALRLCAEFDHKKACVHIFSLMGLYEEAVDTALAVDVELAKQQANKPEEEDRDMRKKLWLRIARHVVEEEKDIKRAMEFLHDCDHLKIEDILPFFPDFVTIDHFKDAIISSLQEYNHHIDSLKKEMEEATQSAEEIRKEIQSFRNKYAYVKAEDKCSSCAYPLMTRAFYLFPCSHKFHMDCLISEVLPSLPPSTRSQVESLQRKLAEGETTTVQKLGGIGHLKDMDVKSKLDEFVASECTLCGDFMIRCVDKLFVEEDEWASIAADWE</sequence>
<dbReference type="GO" id="GO:0030897">
    <property type="term" value="C:HOPS complex"/>
    <property type="evidence" value="ECO:0007669"/>
    <property type="project" value="TreeGrafter"/>
</dbReference>
<organism evidence="12 13">
    <name type="scientific">Lymnaea stagnalis</name>
    <name type="common">Great pond snail</name>
    <name type="synonym">Helix stagnalis</name>
    <dbReference type="NCBI Taxonomy" id="6523"/>
    <lineage>
        <taxon>Eukaryota</taxon>
        <taxon>Metazoa</taxon>
        <taxon>Spiralia</taxon>
        <taxon>Lophotrochozoa</taxon>
        <taxon>Mollusca</taxon>
        <taxon>Gastropoda</taxon>
        <taxon>Heterobranchia</taxon>
        <taxon>Euthyneura</taxon>
        <taxon>Panpulmonata</taxon>
        <taxon>Hygrophila</taxon>
        <taxon>Lymnaeoidea</taxon>
        <taxon>Lymnaeidae</taxon>
        <taxon>Lymnaea</taxon>
    </lineage>
</organism>
<evidence type="ECO:0000256" key="1">
    <source>
        <dbReference type="ARBA" id="ARBA00004492"/>
    </source>
</evidence>
<keyword evidence="4" id="KW-0479">Metal-binding</keyword>
<reference evidence="12 13" key="1">
    <citation type="submission" date="2024-04" db="EMBL/GenBank/DDBJ databases">
        <authorList>
            <consortium name="Genoscope - CEA"/>
            <person name="William W."/>
        </authorList>
    </citation>
    <scope>NUCLEOTIDE SEQUENCE [LARGE SCALE GENOMIC DNA]</scope>
</reference>